<feature type="transmembrane region" description="Helical" evidence="1">
    <location>
        <begin position="6"/>
        <end position="24"/>
    </location>
</feature>
<feature type="transmembrane region" description="Helical" evidence="1">
    <location>
        <begin position="171"/>
        <end position="191"/>
    </location>
</feature>
<feature type="transmembrane region" description="Helical" evidence="1">
    <location>
        <begin position="203"/>
        <end position="220"/>
    </location>
</feature>
<feature type="transmembrane region" description="Helical" evidence="1">
    <location>
        <begin position="297"/>
        <end position="315"/>
    </location>
</feature>
<protein>
    <submittedName>
        <fullName evidence="2">Uncharacterized protein</fullName>
    </submittedName>
</protein>
<evidence type="ECO:0000256" key="1">
    <source>
        <dbReference type="SAM" id="Phobius"/>
    </source>
</evidence>
<keyword evidence="1" id="KW-0472">Membrane</keyword>
<name>A0A6A6CP00_ZASCE</name>
<accession>A0A6A6CP00</accession>
<gene>
    <name evidence="2" type="ORF">M409DRAFT_21986</name>
</gene>
<feature type="transmembrane region" description="Helical" evidence="1">
    <location>
        <begin position="240"/>
        <end position="263"/>
    </location>
</feature>
<keyword evidence="3" id="KW-1185">Reference proteome</keyword>
<keyword evidence="1" id="KW-0812">Transmembrane</keyword>
<evidence type="ECO:0000313" key="3">
    <source>
        <dbReference type="Proteomes" id="UP000799537"/>
    </source>
</evidence>
<proteinExistence type="predicted"/>
<reference evidence="2" key="1">
    <citation type="journal article" date="2020" name="Stud. Mycol.">
        <title>101 Dothideomycetes genomes: a test case for predicting lifestyles and emergence of pathogens.</title>
        <authorList>
            <person name="Haridas S."/>
            <person name="Albert R."/>
            <person name="Binder M."/>
            <person name="Bloem J."/>
            <person name="Labutti K."/>
            <person name="Salamov A."/>
            <person name="Andreopoulos B."/>
            <person name="Baker S."/>
            <person name="Barry K."/>
            <person name="Bills G."/>
            <person name="Bluhm B."/>
            <person name="Cannon C."/>
            <person name="Castanera R."/>
            <person name="Culley D."/>
            <person name="Daum C."/>
            <person name="Ezra D."/>
            <person name="Gonzalez J."/>
            <person name="Henrissat B."/>
            <person name="Kuo A."/>
            <person name="Liang C."/>
            <person name="Lipzen A."/>
            <person name="Lutzoni F."/>
            <person name="Magnuson J."/>
            <person name="Mondo S."/>
            <person name="Nolan M."/>
            <person name="Ohm R."/>
            <person name="Pangilinan J."/>
            <person name="Park H.-J."/>
            <person name="Ramirez L."/>
            <person name="Alfaro M."/>
            <person name="Sun H."/>
            <person name="Tritt A."/>
            <person name="Yoshinaga Y."/>
            <person name="Zwiers L.-H."/>
            <person name="Turgeon B."/>
            <person name="Goodwin S."/>
            <person name="Spatafora J."/>
            <person name="Crous P."/>
            <person name="Grigoriev I."/>
        </authorList>
    </citation>
    <scope>NUCLEOTIDE SEQUENCE</scope>
    <source>
        <strain evidence="2">ATCC 36951</strain>
    </source>
</reference>
<evidence type="ECO:0000313" key="2">
    <source>
        <dbReference type="EMBL" id="KAF2167840.1"/>
    </source>
</evidence>
<feature type="transmembrane region" description="Helical" evidence="1">
    <location>
        <begin position="106"/>
        <end position="130"/>
    </location>
</feature>
<keyword evidence="1" id="KW-1133">Transmembrane helix</keyword>
<sequence length="330" mass="37106">MDGDTTLWGLLVSSFLLILAYKGYDLLWGVPRRDGSLKAIVEVKRNKRFPNGNALTAKYTGSETLDQWMITPVILYEGLLDGSNLPYFLMLLDVHASMQATSTVMLVRLAAVHALPTSLTALTIAGLGMLNQAYGAAFVYPLYCMAEIMLDAIAPTKLAFRFPITVRQTQAIWIASMIGFAFPLIFAYPWLLSLQRPLRQKIVAYYRFAPLAFAAAYFVADRVGDSLAFMHTVSAHQTLVTVLDIATVYATIGHFAALVLPLFQPKPWHALRRVFLPTSSHIRPGSQRMISDAAHRFLQYDIYVIGAAFFVWQFWVEKGWKSNDQLWLEQ</sequence>
<organism evidence="2 3">
    <name type="scientific">Zasmidium cellare ATCC 36951</name>
    <dbReference type="NCBI Taxonomy" id="1080233"/>
    <lineage>
        <taxon>Eukaryota</taxon>
        <taxon>Fungi</taxon>
        <taxon>Dikarya</taxon>
        <taxon>Ascomycota</taxon>
        <taxon>Pezizomycotina</taxon>
        <taxon>Dothideomycetes</taxon>
        <taxon>Dothideomycetidae</taxon>
        <taxon>Mycosphaerellales</taxon>
        <taxon>Mycosphaerellaceae</taxon>
        <taxon>Zasmidium</taxon>
    </lineage>
</organism>
<dbReference type="EMBL" id="ML993592">
    <property type="protein sequence ID" value="KAF2167840.1"/>
    <property type="molecule type" value="Genomic_DNA"/>
</dbReference>
<dbReference type="Proteomes" id="UP000799537">
    <property type="component" value="Unassembled WGS sequence"/>
</dbReference>
<dbReference type="RefSeq" id="XP_033668729.1">
    <property type="nucleotide sequence ID" value="XM_033806129.1"/>
</dbReference>
<dbReference type="GeneID" id="54559401"/>
<dbReference type="OrthoDB" id="5430210at2759"/>
<dbReference type="AlphaFoldDB" id="A0A6A6CP00"/>